<comment type="caution">
    <text evidence="2">The sequence shown here is derived from an EMBL/GenBank/DDBJ whole genome shotgun (WGS) entry which is preliminary data.</text>
</comment>
<feature type="domain" description="Myb/SANT-like" evidence="1">
    <location>
        <begin position="10"/>
        <end position="62"/>
    </location>
</feature>
<gene>
    <name evidence="2" type="ORF">Gotri_022903</name>
</gene>
<dbReference type="PANTHER" id="PTHR46250:SF17">
    <property type="entry name" value="MYB_SANT-LIKE DOMAIN-CONTAINING PROTEIN"/>
    <property type="match status" value="1"/>
</dbReference>
<protein>
    <recommendedName>
        <fullName evidence="1">Myb/SANT-like domain-containing protein</fullName>
    </recommendedName>
</protein>
<proteinExistence type="predicted"/>
<dbReference type="Proteomes" id="UP000593568">
    <property type="component" value="Unassembled WGS sequence"/>
</dbReference>
<evidence type="ECO:0000313" key="2">
    <source>
        <dbReference type="EMBL" id="MBA0760126.1"/>
    </source>
</evidence>
<organism evidence="2 3">
    <name type="scientific">Gossypium trilobum</name>
    <dbReference type="NCBI Taxonomy" id="34281"/>
    <lineage>
        <taxon>Eukaryota</taxon>
        <taxon>Viridiplantae</taxon>
        <taxon>Streptophyta</taxon>
        <taxon>Embryophyta</taxon>
        <taxon>Tracheophyta</taxon>
        <taxon>Spermatophyta</taxon>
        <taxon>Magnoliopsida</taxon>
        <taxon>eudicotyledons</taxon>
        <taxon>Gunneridae</taxon>
        <taxon>Pentapetalae</taxon>
        <taxon>rosids</taxon>
        <taxon>malvids</taxon>
        <taxon>Malvales</taxon>
        <taxon>Malvaceae</taxon>
        <taxon>Malvoideae</taxon>
        <taxon>Gossypium</taxon>
    </lineage>
</organism>
<evidence type="ECO:0000313" key="3">
    <source>
        <dbReference type="Proteomes" id="UP000593568"/>
    </source>
</evidence>
<reference evidence="2 3" key="1">
    <citation type="journal article" date="2019" name="Genome Biol. Evol.">
        <title>Insights into the evolution of the New World diploid cottons (Gossypium, subgenus Houzingenia) based on genome sequencing.</title>
        <authorList>
            <person name="Grover C.E."/>
            <person name="Arick M.A. 2nd"/>
            <person name="Thrash A."/>
            <person name="Conover J.L."/>
            <person name="Sanders W.S."/>
            <person name="Peterson D.G."/>
            <person name="Frelichowski J.E."/>
            <person name="Scheffler J.A."/>
            <person name="Scheffler B.E."/>
            <person name="Wendel J.F."/>
        </authorList>
    </citation>
    <scope>NUCLEOTIDE SEQUENCE [LARGE SCALE GENOMIC DNA]</scope>
    <source>
        <strain evidence="2">8</strain>
        <tissue evidence="2">Leaf</tissue>
    </source>
</reference>
<dbReference type="PANTHER" id="PTHR46250">
    <property type="entry name" value="MYB/SANT-LIKE DNA-BINDING DOMAIN PROTEIN-RELATED"/>
    <property type="match status" value="1"/>
</dbReference>
<evidence type="ECO:0000259" key="1">
    <source>
        <dbReference type="Pfam" id="PF12776"/>
    </source>
</evidence>
<accession>A0A7J9DHC2</accession>
<name>A0A7J9DHC2_9ROSI</name>
<dbReference type="Pfam" id="PF12776">
    <property type="entry name" value="Myb_DNA-bind_3"/>
    <property type="match status" value="1"/>
</dbReference>
<dbReference type="InterPro" id="IPR024752">
    <property type="entry name" value="Myb/SANT-like_dom"/>
</dbReference>
<sequence>MLENFLPHAMLKAKPNLELRIRTLKKDWATVYDMLSGKENNNFSWDEHRQMVVTEDAVWNSYISKDAQIAADIVEEIDVEDVTTTNNIEGGSNYHECENDVSLDEMDVLATQLQSLKPNQDGSTFSKKKKKISDGSEKISTSITDAAMLLGENIRTVGLELSRSIASNKVLQEIAQKLYPALCEVEGLTKDEHFHALSKISDHPMQMLIFFRLPSSVRLEWVRRFLSGH</sequence>
<dbReference type="AlphaFoldDB" id="A0A7J9DHC2"/>
<keyword evidence="3" id="KW-1185">Reference proteome</keyword>
<dbReference type="EMBL" id="JABEZW010000002">
    <property type="protein sequence ID" value="MBA0760126.1"/>
    <property type="molecule type" value="Genomic_DNA"/>
</dbReference>